<accession>A0A7N9CD87</accession>
<dbReference type="Ensembl" id="ENSMFAT00000098890.1">
    <property type="protein sequence ID" value="ENSMFAP00000046949.1"/>
    <property type="gene ID" value="ENSMFAG00000055749.1"/>
</dbReference>
<dbReference type="AlphaFoldDB" id="A0A7N9CD87"/>
<proteinExistence type="predicted"/>
<organism evidence="1 2">
    <name type="scientific">Macaca fascicularis</name>
    <name type="common">Crab-eating macaque</name>
    <name type="synonym">Cynomolgus monkey</name>
    <dbReference type="NCBI Taxonomy" id="9541"/>
    <lineage>
        <taxon>Eukaryota</taxon>
        <taxon>Metazoa</taxon>
        <taxon>Chordata</taxon>
        <taxon>Craniata</taxon>
        <taxon>Vertebrata</taxon>
        <taxon>Euteleostomi</taxon>
        <taxon>Mammalia</taxon>
        <taxon>Eutheria</taxon>
        <taxon>Euarchontoglires</taxon>
        <taxon>Primates</taxon>
        <taxon>Haplorrhini</taxon>
        <taxon>Catarrhini</taxon>
        <taxon>Cercopithecidae</taxon>
        <taxon>Cercopithecinae</taxon>
        <taxon>Macaca</taxon>
    </lineage>
</organism>
<reference evidence="1" key="3">
    <citation type="submission" date="2025-09" db="UniProtKB">
        <authorList>
            <consortium name="Ensembl"/>
        </authorList>
    </citation>
    <scope>IDENTIFICATION</scope>
</reference>
<reference evidence="1" key="2">
    <citation type="submission" date="2025-08" db="UniProtKB">
        <authorList>
            <consortium name="Ensembl"/>
        </authorList>
    </citation>
    <scope>IDENTIFICATION</scope>
</reference>
<name>A0A7N9CD87_MACFA</name>
<keyword evidence="2" id="KW-1185">Reference proteome</keyword>
<reference evidence="1 2" key="1">
    <citation type="submission" date="2013-03" db="EMBL/GenBank/DDBJ databases">
        <authorList>
            <person name="Warren W."/>
            <person name="Wilson R.K."/>
        </authorList>
    </citation>
    <scope>NUCLEOTIDE SEQUENCE</scope>
</reference>
<sequence>MSIYLIVTFAIDINGNLLIVISHERKEQLKNARGWNSQTWKQPRCPSIERSSIVLIICLY</sequence>
<evidence type="ECO:0000313" key="1">
    <source>
        <dbReference type="Ensembl" id="ENSMFAP00000046949.1"/>
    </source>
</evidence>
<protein>
    <submittedName>
        <fullName evidence="1">Uncharacterized protein</fullName>
    </submittedName>
</protein>
<dbReference type="Proteomes" id="UP000233100">
    <property type="component" value="Chromosome 14"/>
</dbReference>
<evidence type="ECO:0000313" key="2">
    <source>
        <dbReference type="Proteomes" id="UP000233100"/>
    </source>
</evidence>